<evidence type="ECO:0000256" key="6">
    <source>
        <dbReference type="ARBA" id="ARBA00022847"/>
    </source>
</evidence>
<dbReference type="AlphaFoldDB" id="A0AAD2FKQ9"/>
<gene>
    <name evidence="13" type="ORF">CYCCA115_LOCUS9742</name>
</gene>
<proteinExistence type="inferred from homology"/>
<evidence type="ECO:0000256" key="12">
    <source>
        <dbReference type="SAM" id="Phobius"/>
    </source>
</evidence>
<dbReference type="Proteomes" id="UP001295423">
    <property type="component" value="Unassembled WGS sequence"/>
</dbReference>
<evidence type="ECO:0008006" key="15">
    <source>
        <dbReference type="Google" id="ProtNLM"/>
    </source>
</evidence>
<feature type="transmembrane region" description="Helical" evidence="12">
    <location>
        <begin position="278"/>
        <end position="301"/>
    </location>
</feature>
<feature type="transmembrane region" description="Helical" evidence="12">
    <location>
        <begin position="185"/>
        <end position="205"/>
    </location>
</feature>
<evidence type="ECO:0000256" key="8">
    <source>
        <dbReference type="ARBA" id="ARBA00023136"/>
    </source>
</evidence>
<dbReference type="InterPro" id="IPR005282">
    <property type="entry name" value="LC_transporter"/>
</dbReference>
<keyword evidence="4 12" id="KW-0812">Transmembrane</keyword>
<protein>
    <recommendedName>
        <fullName evidence="15">Cystinosin</fullName>
    </recommendedName>
</protein>
<dbReference type="NCBIfam" id="TIGR00951">
    <property type="entry name" value="2A43"/>
    <property type="match status" value="1"/>
</dbReference>
<evidence type="ECO:0000256" key="11">
    <source>
        <dbReference type="SAM" id="MobiDB-lite"/>
    </source>
</evidence>
<evidence type="ECO:0000313" key="13">
    <source>
        <dbReference type="EMBL" id="CAJ1945598.1"/>
    </source>
</evidence>
<feature type="compositionally biased region" description="Acidic residues" evidence="11">
    <location>
        <begin position="13"/>
        <end position="24"/>
    </location>
</feature>
<comment type="catalytic activity">
    <reaction evidence="10">
        <text>L-cystine(out) + H(+)(out) = L-cystine(in) + H(+)(in)</text>
        <dbReference type="Rhea" id="RHEA:66172"/>
        <dbReference type="ChEBI" id="CHEBI:15378"/>
        <dbReference type="ChEBI" id="CHEBI:35491"/>
    </reaction>
    <physiologicalReaction direction="left-to-right" evidence="10">
        <dbReference type="Rhea" id="RHEA:66173"/>
    </physiologicalReaction>
</comment>
<sequence length="362" mass="40974">MAEEHTPTTDEPITTDDNEIMNDSNDDMEQEYQVEISEAQVAEHQSVPGFCYRALSMFAAPLLDESGGIMAVLAGLFSLFLVGTTIGLIMPKNQDLSTEWYRTTSACIGWIYFMCWSVSFYPQVISNFKRGTTQGLSAEFCGLNVLGFACYSIYNGAFFWNKTIHELYRERHGADAEISVQSNDVAFAFHALLLSAATLFQIGYYDGVRAMMPSKTILGILIALLCVCTFYPWLVVFNIGDHYNWLDYLYLLSTVKIMISLIKYIPQVILNYQRKSTAGWSIWNIILDFTGGLLSDLQLIFDCKDLHDFSAITGNFAKFGLGSVSIFFDIIFMLQHYVLYRQTSEAVDERQPLLSDEERNDA</sequence>
<dbReference type="Gene3D" id="1.20.1280.290">
    <property type="match status" value="2"/>
</dbReference>
<feature type="transmembrane region" description="Helical" evidence="12">
    <location>
        <begin position="217"/>
        <end position="236"/>
    </location>
</feature>
<evidence type="ECO:0000313" key="14">
    <source>
        <dbReference type="Proteomes" id="UP001295423"/>
    </source>
</evidence>
<comment type="caution">
    <text evidence="13">The sequence shown here is derived from an EMBL/GenBank/DDBJ whole genome shotgun (WGS) entry which is preliminary data.</text>
</comment>
<feature type="region of interest" description="Disordered" evidence="11">
    <location>
        <begin position="1"/>
        <end position="24"/>
    </location>
</feature>
<feature type="transmembrane region" description="Helical" evidence="12">
    <location>
        <begin position="67"/>
        <end position="90"/>
    </location>
</feature>
<comment type="similarity">
    <text evidence="2">Belongs to the cystinosin family.</text>
</comment>
<keyword evidence="6" id="KW-0769">Symport</keyword>
<evidence type="ECO:0000256" key="10">
    <source>
        <dbReference type="ARBA" id="ARBA00048473"/>
    </source>
</evidence>
<dbReference type="FunFam" id="1.20.1280.290:FF:000016">
    <property type="entry name" value="Cystinosin homolog"/>
    <property type="match status" value="1"/>
</dbReference>
<keyword evidence="5" id="KW-0677">Repeat</keyword>
<keyword evidence="3" id="KW-0813">Transport</keyword>
<feature type="transmembrane region" description="Helical" evidence="12">
    <location>
        <begin position="140"/>
        <end position="160"/>
    </location>
</feature>
<evidence type="ECO:0000256" key="5">
    <source>
        <dbReference type="ARBA" id="ARBA00022737"/>
    </source>
</evidence>
<dbReference type="GO" id="GO:0005765">
    <property type="term" value="C:lysosomal membrane"/>
    <property type="evidence" value="ECO:0007669"/>
    <property type="project" value="UniProtKB-SubCell"/>
</dbReference>
<feature type="transmembrane region" description="Helical" evidence="12">
    <location>
        <begin position="321"/>
        <end position="340"/>
    </location>
</feature>
<feature type="transmembrane region" description="Helical" evidence="12">
    <location>
        <begin position="110"/>
        <end position="128"/>
    </location>
</feature>
<accession>A0AAD2FKQ9</accession>
<dbReference type="PANTHER" id="PTHR13131">
    <property type="entry name" value="CYSTINOSIN"/>
    <property type="match status" value="1"/>
</dbReference>
<dbReference type="SMART" id="SM00679">
    <property type="entry name" value="CTNS"/>
    <property type="match status" value="2"/>
</dbReference>
<evidence type="ECO:0000256" key="1">
    <source>
        <dbReference type="ARBA" id="ARBA00004155"/>
    </source>
</evidence>
<name>A0AAD2FKQ9_9STRA</name>
<reference evidence="13" key="1">
    <citation type="submission" date="2023-08" db="EMBL/GenBank/DDBJ databases">
        <authorList>
            <person name="Audoor S."/>
            <person name="Bilcke G."/>
        </authorList>
    </citation>
    <scope>NUCLEOTIDE SEQUENCE</scope>
</reference>
<dbReference type="GO" id="GO:0015293">
    <property type="term" value="F:symporter activity"/>
    <property type="evidence" value="ECO:0007669"/>
    <property type="project" value="UniProtKB-KW"/>
</dbReference>
<keyword evidence="8 12" id="KW-0472">Membrane</keyword>
<evidence type="ECO:0000256" key="4">
    <source>
        <dbReference type="ARBA" id="ARBA00022692"/>
    </source>
</evidence>
<dbReference type="GO" id="GO:0015184">
    <property type="term" value="F:L-cystine transmembrane transporter activity"/>
    <property type="evidence" value="ECO:0007669"/>
    <property type="project" value="TreeGrafter"/>
</dbReference>
<comment type="subcellular location">
    <subcellularLocation>
        <location evidence="1">Lysosome membrane</location>
        <topology evidence="1">Multi-pass membrane protein</topology>
    </subcellularLocation>
</comment>
<dbReference type="EMBL" id="CAKOGP040001446">
    <property type="protein sequence ID" value="CAJ1945598.1"/>
    <property type="molecule type" value="Genomic_DNA"/>
</dbReference>
<feature type="transmembrane region" description="Helical" evidence="12">
    <location>
        <begin position="248"/>
        <end position="266"/>
    </location>
</feature>
<evidence type="ECO:0000256" key="9">
    <source>
        <dbReference type="ARBA" id="ARBA00023228"/>
    </source>
</evidence>
<dbReference type="Pfam" id="PF04193">
    <property type="entry name" value="PQ-loop"/>
    <property type="match status" value="2"/>
</dbReference>
<evidence type="ECO:0000256" key="2">
    <source>
        <dbReference type="ARBA" id="ARBA00006855"/>
    </source>
</evidence>
<keyword evidence="14" id="KW-1185">Reference proteome</keyword>
<keyword evidence="9" id="KW-0458">Lysosome</keyword>
<dbReference type="PANTHER" id="PTHR13131:SF5">
    <property type="entry name" value="CYSTINOSIN"/>
    <property type="match status" value="1"/>
</dbReference>
<evidence type="ECO:0000256" key="7">
    <source>
        <dbReference type="ARBA" id="ARBA00022989"/>
    </source>
</evidence>
<keyword evidence="7 12" id="KW-1133">Transmembrane helix</keyword>
<organism evidence="13 14">
    <name type="scientific">Cylindrotheca closterium</name>
    <dbReference type="NCBI Taxonomy" id="2856"/>
    <lineage>
        <taxon>Eukaryota</taxon>
        <taxon>Sar</taxon>
        <taxon>Stramenopiles</taxon>
        <taxon>Ochrophyta</taxon>
        <taxon>Bacillariophyta</taxon>
        <taxon>Bacillariophyceae</taxon>
        <taxon>Bacillariophycidae</taxon>
        <taxon>Bacillariales</taxon>
        <taxon>Bacillariaceae</taxon>
        <taxon>Cylindrotheca</taxon>
    </lineage>
</organism>
<evidence type="ECO:0000256" key="3">
    <source>
        <dbReference type="ARBA" id="ARBA00022448"/>
    </source>
</evidence>
<dbReference type="InterPro" id="IPR006603">
    <property type="entry name" value="PQ-loop_rpt"/>
</dbReference>